<sequence>MEYDAIIIGGGLAGLTAGSLLSKSGLKVAVVEKSYNPGGSCGVFKRNGVTFDIGAAMLFGFGDQGFNAHRFVFDCLEKPIEVVKHELLYCMHFKGHVIRFGSDIDDFAAQLGTVFPSEQANIRRFYRDLEKMYRDVMVANPNYTTPDETEARGAFKSLIKHPLSYARFLGYLNKSARSLLAAYFSDPEIFKFFDKITSTYCYATLEEAPAVLAAVMFVDNHLGGSYYPAGSTIFLPGKLEQVIEENKGTMVLEQAVTRIIFEHNRPVGVELSSGEKLFGRDLIYSGTVWNLYGKLIDRPNLSLERARWAACQVPTYPSVVLYAQVDKAVIPPDTEPVEMLVGNPDRLDESEVTVYISSLDDQTLCDASSHVVLAIGPSFENWQQGEEADYLARKVLEKDRLIAVLENRFPGFGEAIRYVELATPRTIERYTNKNGGAVAGPKQMLGQHMFKRLHTRTEWDNLFCCGESTVMGTGTPTVTTSGISAANAVLKKRGLQPYVYQPERKKMVRILDKPVTAEKLYADVPAEIRILMQKASRCEYCEHPYCSIGMQARGRDLDIRGIMRRVTVGNLVGARKRLEAYCAEHQIRIETTPLDLALCESRCIQNTRNGKPVAIQAVIDGLLG</sequence>
<dbReference type="Proteomes" id="UP000622405">
    <property type="component" value="Unassembled WGS sequence"/>
</dbReference>
<dbReference type="Pfam" id="PF01593">
    <property type="entry name" value="Amino_oxidase"/>
    <property type="match status" value="1"/>
</dbReference>
<protein>
    <submittedName>
        <fullName evidence="2">NAD(P)-binding protein</fullName>
    </submittedName>
</protein>
<name>A0ABR6YYP6_9FIRM</name>
<reference evidence="2 3" key="1">
    <citation type="journal article" date="2020" name="mSystems">
        <title>Defining Genomic and Predicted Metabolic Features of the Acetobacterium Genus.</title>
        <authorList>
            <person name="Ross D.E."/>
            <person name="Marshall C.W."/>
            <person name="Gulliver D."/>
            <person name="May H.D."/>
            <person name="Norman R.S."/>
        </authorList>
    </citation>
    <scope>NUCLEOTIDE SEQUENCE [LARGE SCALE GENOMIC DNA]</scope>
    <source>
        <strain evidence="2 3">DSM 4132</strain>
    </source>
</reference>
<feature type="domain" description="Amine oxidase" evidence="1">
    <location>
        <begin position="12"/>
        <end position="490"/>
    </location>
</feature>
<dbReference type="RefSeq" id="WP_186894602.1">
    <property type="nucleotide sequence ID" value="NZ_WJBE01000010.1"/>
</dbReference>
<keyword evidence="3" id="KW-1185">Reference proteome</keyword>
<proteinExistence type="predicted"/>
<comment type="caution">
    <text evidence="2">The sequence shown here is derived from an EMBL/GenBank/DDBJ whole genome shotgun (WGS) entry which is preliminary data.</text>
</comment>
<evidence type="ECO:0000313" key="3">
    <source>
        <dbReference type="Proteomes" id="UP000622405"/>
    </source>
</evidence>
<evidence type="ECO:0000259" key="1">
    <source>
        <dbReference type="Pfam" id="PF01593"/>
    </source>
</evidence>
<organism evidence="2 3">
    <name type="scientific">Acetobacterium malicum</name>
    <dbReference type="NCBI Taxonomy" id="52692"/>
    <lineage>
        <taxon>Bacteria</taxon>
        <taxon>Bacillati</taxon>
        <taxon>Bacillota</taxon>
        <taxon>Clostridia</taxon>
        <taxon>Eubacteriales</taxon>
        <taxon>Eubacteriaceae</taxon>
        <taxon>Acetobacterium</taxon>
    </lineage>
</organism>
<evidence type="ECO:0000313" key="2">
    <source>
        <dbReference type="EMBL" id="MBC3900365.1"/>
    </source>
</evidence>
<dbReference type="SUPFAM" id="SSF51905">
    <property type="entry name" value="FAD/NAD(P)-binding domain"/>
    <property type="match status" value="1"/>
</dbReference>
<dbReference type="Gene3D" id="3.50.50.60">
    <property type="entry name" value="FAD/NAD(P)-binding domain"/>
    <property type="match status" value="2"/>
</dbReference>
<dbReference type="PANTHER" id="PTHR46313">
    <property type="match status" value="1"/>
</dbReference>
<dbReference type="InterPro" id="IPR045892">
    <property type="entry name" value="CrtISO-like"/>
</dbReference>
<gene>
    <name evidence="2" type="ORF">GH811_12125</name>
</gene>
<dbReference type="InterPro" id="IPR036188">
    <property type="entry name" value="FAD/NAD-bd_sf"/>
</dbReference>
<accession>A0ABR6YYP6</accession>
<dbReference type="InterPro" id="IPR002937">
    <property type="entry name" value="Amino_oxidase"/>
</dbReference>
<dbReference type="EMBL" id="WJBE01000010">
    <property type="protein sequence ID" value="MBC3900365.1"/>
    <property type="molecule type" value="Genomic_DNA"/>
</dbReference>
<dbReference type="PANTHER" id="PTHR46313:SF3">
    <property type="entry name" value="PROLYCOPENE ISOMERASE, CHLOROPLASTIC"/>
    <property type="match status" value="1"/>
</dbReference>